<keyword evidence="1" id="KW-0732">Signal</keyword>
<dbReference type="Pfam" id="PF08305">
    <property type="entry name" value="NPCBM"/>
    <property type="match status" value="2"/>
</dbReference>
<evidence type="ECO:0000259" key="2">
    <source>
        <dbReference type="SMART" id="SM00776"/>
    </source>
</evidence>
<protein>
    <submittedName>
        <fullName evidence="3">NPCBM/NEW2 domain protein</fullName>
    </submittedName>
</protein>
<evidence type="ECO:0000313" key="3">
    <source>
        <dbReference type="EMBL" id="QDU98270.1"/>
    </source>
</evidence>
<organism evidence="3 4">
    <name type="scientific">Lignipirellula cremea</name>
    <dbReference type="NCBI Taxonomy" id="2528010"/>
    <lineage>
        <taxon>Bacteria</taxon>
        <taxon>Pseudomonadati</taxon>
        <taxon>Planctomycetota</taxon>
        <taxon>Planctomycetia</taxon>
        <taxon>Pirellulales</taxon>
        <taxon>Pirellulaceae</taxon>
        <taxon>Lignipirellula</taxon>
    </lineage>
</organism>
<proteinExistence type="predicted"/>
<accession>A0A518E2F2</accession>
<dbReference type="InterPro" id="IPR038637">
    <property type="entry name" value="NPCBM_sf"/>
</dbReference>
<sequence precursor="true">MIMRTHLCSLLLLLTAFAPAWTAEPAASWQPVLIELRDGAQQRGSQLKGLFDGALAPQFDGQPLDRTTLRRMRNLSASMRPSGPAIELANGDFLPCEVLQYLAADDQPAALRVLPTFSQGLTDSVLLVRLDWIRRIVDQPRPPSEGSSHLLLKDGRKLAYRSFHWMATGVRVLTEGAGGEVIEVPFSQIAELELGDLRIETVLHDSRRALAVGDPAVARLTTTDGARLTFPSQQMERVAIEPPGRRVEIYFRSAIQPSWSLNPLYLDPEVVAACSFHAPTEIPLSVLPASDVRQRLGLRAWDWQRDRNVTGGLLASGRASSELGLGMHSHTEVDFLLPPGARSLQCRVGIDRIAEAAGCAECEVLSGSEPRSLWKSGFLQGGQQPAETGPLPVEGETLVTLRTGFGHDNRPEGAAPLDLGDHVDWIDPIVVVQLEMTPAERLALAAPELAGWLLAPEDADRVQARQTWDAKSERWLTRLQIDHGDDSLPVRFTRRLQVGLANAFFRVQARRLDSPNWHMIRLDVDGQRQTTTMNGDLETDAVAMVHRKMTAVMDERVWLLSEYAGKEVEATLIFEPKKPGPATVIIAEAAFVPLVAHLPPSEKPITPDVPLTSLKPQAMKISEDLPRHFLHYLGLDRPIALKAGQMTDGSPLKIRGFAFDTGIGLPNGLELTYELDPKWRRFVAIGGLAYGWNEIGYEILLDGEPHWRSTDPTHFGRNTPCTQLIAPIPPGHKTMTVRLYGGKSSGGLAHAGFMRE</sequence>
<feature type="chain" id="PRO_5022240852" evidence="1">
    <location>
        <begin position="23"/>
        <end position="756"/>
    </location>
</feature>
<dbReference type="Gene3D" id="2.60.120.1060">
    <property type="entry name" value="NPCBM/NEW2 domain"/>
    <property type="match status" value="2"/>
</dbReference>
<dbReference type="Proteomes" id="UP000317648">
    <property type="component" value="Chromosome"/>
</dbReference>
<feature type="domain" description="Glycosyl hydrolase family 98 putative carbohydrate-binding module" evidence="2">
    <location>
        <begin position="278"/>
        <end position="432"/>
    </location>
</feature>
<name>A0A518E2F2_9BACT</name>
<dbReference type="EMBL" id="CP036433">
    <property type="protein sequence ID" value="QDU98270.1"/>
    <property type="molecule type" value="Genomic_DNA"/>
</dbReference>
<evidence type="ECO:0000256" key="1">
    <source>
        <dbReference type="SAM" id="SignalP"/>
    </source>
</evidence>
<dbReference type="OrthoDB" id="272011at2"/>
<gene>
    <name evidence="3" type="ORF">Pla8534_61320</name>
</gene>
<dbReference type="InterPro" id="IPR008979">
    <property type="entry name" value="Galactose-bd-like_sf"/>
</dbReference>
<dbReference type="SUPFAM" id="SSF49785">
    <property type="entry name" value="Galactose-binding domain-like"/>
    <property type="match status" value="2"/>
</dbReference>
<reference evidence="3 4" key="1">
    <citation type="submission" date="2019-02" db="EMBL/GenBank/DDBJ databases">
        <title>Deep-cultivation of Planctomycetes and their phenomic and genomic characterization uncovers novel biology.</title>
        <authorList>
            <person name="Wiegand S."/>
            <person name="Jogler M."/>
            <person name="Boedeker C."/>
            <person name="Pinto D."/>
            <person name="Vollmers J."/>
            <person name="Rivas-Marin E."/>
            <person name="Kohn T."/>
            <person name="Peeters S.H."/>
            <person name="Heuer A."/>
            <person name="Rast P."/>
            <person name="Oberbeckmann S."/>
            <person name="Bunk B."/>
            <person name="Jeske O."/>
            <person name="Meyerdierks A."/>
            <person name="Storesund J.E."/>
            <person name="Kallscheuer N."/>
            <person name="Luecker S."/>
            <person name="Lage O.M."/>
            <person name="Pohl T."/>
            <person name="Merkel B.J."/>
            <person name="Hornburger P."/>
            <person name="Mueller R.-W."/>
            <person name="Bruemmer F."/>
            <person name="Labrenz M."/>
            <person name="Spormann A.M."/>
            <person name="Op den Camp H."/>
            <person name="Overmann J."/>
            <person name="Amann R."/>
            <person name="Jetten M.S.M."/>
            <person name="Mascher T."/>
            <person name="Medema M.H."/>
            <person name="Devos D.P."/>
            <person name="Kaster A.-K."/>
            <person name="Ovreas L."/>
            <person name="Rohde M."/>
            <person name="Galperin M.Y."/>
            <person name="Jogler C."/>
        </authorList>
    </citation>
    <scope>NUCLEOTIDE SEQUENCE [LARGE SCALE GENOMIC DNA]</scope>
    <source>
        <strain evidence="3 4">Pla85_3_4</strain>
    </source>
</reference>
<dbReference type="SMART" id="SM00776">
    <property type="entry name" value="NPCBM"/>
    <property type="match status" value="1"/>
</dbReference>
<dbReference type="InterPro" id="IPR013222">
    <property type="entry name" value="Glyco_hyd_98_carb-bd"/>
</dbReference>
<keyword evidence="4" id="KW-1185">Reference proteome</keyword>
<dbReference type="AlphaFoldDB" id="A0A518E2F2"/>
<dbReference type="KEGG" id="lcre:Pla8534_61320"/>
<feature type="signal peptide" evidence="1">
    <location>
        <begin position="1"/>
        <end position="22"/>
    </location>
</feature>
<dbReference type="RefSeq" id="WP_145057397.1">
    <property type="nucleotide sequence ID" value="NZ_CP036433.1"/>
</dbReference>
<evidence type="ECO:0000313" key="4">
    <source>
        <dbReference type="Proteomes" id="UP000317648"/>
    </source>
</evidence>